<feature type="transmembrane region" description="Helical" evidence="2">
    <location>
        <begin position="71"/>
        <end position="92"/>
    </location>
</feature>
<organism evidence="3 4">
    <name type="scientific">Fodinibius salicampi</name>
    <dbReference type="NCBI Taxonomy" id="1920655"/>
    <lineage>
        <taxon>Bacteria</taxon>
        <taxon>Pseudomonadati</taxon>
        <taxon>Balneolota</taxon>
        <taxon>Balneolia</taxon>
        <taxon>Balneolales</taxon>
        <taxon>Balneolaceae</taxon>
        <taxon>Fodinibius</taxon>
    </lineage>
</organism>
<dbReference type="SUPFAM" id="SSF48452">
    <property type="entry name" value="TPR-like"/>
    <property type="match status" value="1"/>
</dbReference>
<gene>
    <name evidence="3" type="ORF">LQ318_10120</name>
</gene>
<dbReference type="InterPro" id="IPR019734">
    <property type="entry name" value="TPR_rpt"/>
</dbReference>
<sequence length="256" mass="29296">MNERLNNEELKGKIEQYLDGQLSPGEVDELWAELVEKGEYLDYMKSVANLKSVVEDKKEEEEQVQETKKSYIYYAAAAVIALLIAVLGVMNLSNQESVGLVSPIPDVELEYYRSADGTVTDRDSDKLIRDAVALANSGEIDKAISLLEEEIDKVEETEQIARLNMTLGSLFYNQEQYDKAIEQYSWIIERADKEKLGLLLLEKALWYRGNAYLQKDQIAEAKTDIRKAYDLNGAYRRVTERYLKSLNNNNNNTTTR</sequence>
<keyword evidence="2" id="KW-1133">Transmembrane helix</keyword>
<evidence type="ECO:0000313" key="4">
    <source>
        <dbReference type="Proteomes" id="UP001207337"/>
    </source>
</evidence>
<dbReference type="SMART" id="SM00028">
    <property type="entry name" value="TPR"/>
    <property type="match status" value="2"/>
</dbReference>
<evidence type="ECO:0000313" key="3">
    <source>
        <dbReference type="EMBL" id="MCW9713261.1"/>
    </source>
</evidence>
<protein>
    <submittedName>
        <fullName evidence="3">Tetratricopeptide repeat protein</fullName>
    </submittedName>
</protein>
<dbReference type="InterPro" id="IPR011990">
    <property type="entry name" value="TPR-like_helical_dom_sf"/>
</dbReference>
<keyword evidence="4" id="KW-1185">Reference proteome</keyword>
<dbReference type="Pfam" id="PF13181">
    <property type="entry name" value="TPR_8"/>
    <property type="match status" value="1"/>
</dbReference>
<evidence type="ECO:0000256" key="1">
    <source>
        <dbReference type="PROSITE-ProRule" id="PRU00339"/>
    </source>
</evidence>
<dbReference type="PROSITE" id="PS50005">
    <property type="entry name" value="TPR"/>
    <property type="match status" value="1"/>
</dbReference>
<keyword evidence="2" id="KW-0472">Membrane</keyword>
<dbReference type="EMBL" id="JAJNDC010000002">
    <property type="protein sequence ID" value="MCW9713261.1"/>
    <property type="molecule type" value="Genomic_DNA"/>
</dbReference>
<proteinExistence type="predicted"/>
<accession>A0ABT3PZL0</accession>
<reference evidence="3 4" key="1">
    <citation type="submission" date="2021-11" db="EMBL/GenBank/DDBJ databases">
        <title>Aliifidinibius sp. nov., a new bacterium isolated from saline soil.</title>
        <authorList>
            <person name="Galisteo C."/>
            <person name="De La Haba R."/>
            <person name="Sanchez-Porro C."/>
            <person name="Ventosa A."/>
        </authorList>
    </citation>
    <scope>NUCLEOTIDE SEQUENCE [LARGE SCALE GENOMIC DNA]</scope>
    <source>
        <strain evidence="3 4">KACC 190600</strain>
    </source>
</reference>
<comment type="caution">
    <text evidence="3">The sequence shown here is derived from an EMBL/GenBank/DDBJ whole genome shotgun (WGS) entry which is preliminary data.</text>
</comment>
<feature type="repeat" description="TPR" evidence="1">
    <location>
        <begin position="161"/>
        <end position="194"/>
    </location>
</feature>
<keyword evidence="1" id="KW-0802">TPR repeat</keyword>
<dbReference type="Gene3D" id="1.25.40.10">
    <property type="entry name" value="Tetratricopeptide repeat domain"/>
    <property type="match status" value="1"/>
</dbReference>
<keyword evidence="2" id="KW-0812">Transmembrane</keyword>
<dbReference type="RefSeq" id="WP_265789802.1">
    <property type="nucleotide sequence ID" value="NZ_BAABRS010000002.1"/>
</dbReference>
<dbReference type="Proteomes" id="UP001207337">
    <property type="component" value="Unassembled WGS sequence"/>
</dbReference>
<evidence type="ECO:0000256" key="2">
    <source>
        <dbReference type="SAM" id="Phobius"/>
    </source>
</evidence>
<name>A0ABT3PZL0_9BACT</name>